<keyword evidence="2" id="KW-1185">Reference proteome</keyword>
<name>X5MDW0_9HYPH</name>
<proteinExistence type="predicted"/>
<gene>
    <name evidence="1" type="ORF">BN1012_Phect2304</name>
</gene>
<dbReference type="EMBL" id="HG966617">
    <property type="protein sequence ID" value="CDO60517.1"/>
    <property type="molecule type" value="Genomic_DNA"/>
</dbReference>
<evidence type="ECO:0000313" key="1">
    <source>
        <dbReference type="EMBL" id="CDO60517.1"/>
    </source>
</evidence>
<dbReference type="STRING" id="1458461.BN1012_Phect2304"/>
<dbReference type="RefSeq" id="WP_043948540.1">
    <property type="nucleotide sequence ID" value="NZ_HG966617.1"/>
</dbReference>
<dbReference type="AlphaFoldDB" id="X5MDW0"/>
<sequence length="161" mass="17625">MGWPRTLGLLAGGKNINPETLLATDYLNHFNEVVMLIEMSADMPDCIEDIAEWQPLSYQEHFLRSAFAEKDLAILAYENAPEKHRAPFDAIVEQANRLAGEAAEALTKAIGDGEDFDAAVVSEMATKYTGSLRRLVDMASGVINGQGLRIDQSEIDAILAE</sequence>
<dbReference type="Proteomes" id="UP000032160">
    <property type="component" value="Chromosome I"/>
</dbReference>
<dbReference type="HOGENOM" id="CLU_124286_1_0_5"/>
<dbReference type="KEGG" id="pect:BN1012_Phect2304"/>
<protein>
    <submittedName>
        <fullName evidence="1">Uncharacterized protein</fullName>
    </submittedName>
</protein>
<dbReference type="OrthoDB" id="7172864at2"/>
<reference evidence="1 2" key="1">
    <citation type="journal article" date="2014" name="Front. Genet.">
        <title>Genome and metabolic network of "Candidatus Phaeomarinobacter ectocarpi" Ec32, a new candidate genus of Alphaproteobacteria frequently associated with brown algae.</title>
        <authorList>
            <person name="Dittami S.M."/>
            <person name="Barbeyron T."/>
            <person name="Boyen C."/>
            <person name="Cambefort J."/>
            <person name="Collet G."/>
            <person name="Delage L."/>
            <person name="Gobet A."/>
            <person name="Groisillier A."/>
            <person name="Leblanc C."/>
            <person name="Michel G."/>
            <person name="Scornet D."/>
            <person name="Siegel A."/>
            <person name="Tapia J.E."/>
            <person name="Tonon T."/>
        </authorList>
    </citation>
    <scope>NUCLEOTIDE SEQUENCE [LARGE SCALE GENOMIC DNA]</scope>
    <source>
        <strain evidence="1 2">Ec32</strain>
    </source>
</reference>
<organism evidence="1 2">
    <name type="scientific">Candidatus Phaeomarinibacter ectocarpi</name>
    <dbReference type="NCBI Taxonomy" id="1458461"/>
    <lineage>
        <taxon>Bacteria</taxon>
        <taxon>Pseudomonadati</taxon>
        <taxon>Pseudomonadota</taxon>
        <taxon>Alphaproteobacteria</taxon>
        <taxon>Hyphomicrobiales</taxon>
        <taxon>Parvibaculaceae</taxon>
        <taxon>Candidatus Phaeomarinibacter</taxon>
    </lineage>
</organism>
<evidence type="ECO:0000313" key="2">
    <source>
        <dbReference type="Proteomes" id="UP000032160"/>
    </source>
</evidence>
<accession>X5MDW0</accession>